<dbReference type="AlphaFoldDB" id="A0A1J1H7I1"/>
<organism evidence="3 4">
    <name type="scientific">Plasmodium relictum</name>
    <dbReference type="NCBI Taxonomy" id="85471"/>
    <lineage>
        <taxon>Eukaryota</taxon>
        <taxon>Sar</taxon>
        <taxon>Alveolata</taxon>
        <taxon>Apicomplexa</taxon>
        <taxon>Aconoidasida</taxon>
        <taxon>Haemosporida</taxon>
        <taxon>Plasmodiidae</taxon>
        <taxon>Plasmodium</taxon>
        <taxon>Plasmodium (Haemamoeba)</taxon>
    </lineage>
</organism>
<dbReference type="CDD" id="cd00170">
    <property type="entry name" value="SEC14"/>
    <property type="match status" value="1"/>
</dbReference>
<dbReference type="GeneID" id="39736998"/>
<dbReference type="OMA" id="KGVIYWH"/>
<accession>A0A1J1H7I1</accession>
<dbReference type="InterPro" id="IPR001251">
    <property type="entry name" value="CRAL-TRIO_dom"/>
</dbReference>
<sequence length="843" mass="99383">MELSRGKVVIEKNVNEYTIDENVFFFEPNKDDVYDKNFNLRYIFHNTFINTEEEIAICEFKKYCKNKSLKINKTFFENECLRYLYSAQFDFAKALDLIKSNYEFRISNVLPIKEKDVIDYINKGVMYWHGRDKKCRPILIINLLNVELLNIEKLINLFFFCFEFFLKYLCIPGKIENYISIIDCSGISISKFPMSTFMKLIEIMNSKYRCRLYRMYIIDAPKLFKTFGRSFLSFAPNYMTKKLKILDNNYSTCLREEILETQLEKKYGGVQEIKNNMYYPFSFYPNCYIIKKDEEAKKKEIEKDKHLDIFNKLGDKIYEFLTIGYSMHLKLVKNDSKELMQHQNTSLNEELNGDTNKKKKKKKNSSKKDLYLNKSFINSVINAEYHIDNNSFLKNHKYINSKNKYIVNTGSSHRWLFKIKYLFLSNITINYLTKRFSFLINHLIIKSNFKSMYDYFKYIESNICTNEFRQCNYSSSLCHNNAPVLISTYDSSSFNNDEENIRNLNKHKSLNNYTDSNCKKELKIPIPNIYNSKVNKKNYESKDMKNGLNLDYIKKKENLNDAKMIEINIYNSSASIFDSNVKKTSAEEDTISKNGRNNIYKTGVKGKTNSYCKIKAAKSLFNDEIDKYEKIEYDEKSYLKNVSLDFNKHKTKNEFNNAANINHGKKINMNMKNEYSKNDSNSNSNIGINNLNSINSDSKLNMKKSGISIKSILSKKFEYSFSKFKNNSITSISTKFSKKSYDKFYKEHKYENENEYLNNHITNKEFENKVSFFSRVSSSTGNITNINDDESINKNKKNISFSQNDSDATNNVNSNVTEKKSKKKLNKIKIINLQFFNKHVNRS</sequence>
<protein>
    <submittedName>
        <fullName evidence="3">Sec14 domain containing protein</fullName>
    </submittedName>
</protein>
<dbReference type="OrthoDB" id="7777654at2759"/>
<dbReference type="InterPro" id="IPR036865">
    <property type="entry name" value="CRAL-TRIO_dom_sf"/>
</dbReference>
<evidence type="ECO:0000313" key="3">
    <source>
        <dbReference type="EMBL" id="CRH00874.1"/>
    </source>
</evidence>
<dbReference type="PANTHER" id="PTHR46818:SF1">
    <property type="entry name" value="CHROMOSOME UNDETERMINED SCAFFOLD_125, WHOLE GENOME SHOTGUN SEQUENCE"/>
    <property type="match status" value="1"/>
</dbReference>
<dbReference type="Gene3D" id="3.40.525.10">
    <property type="entry name" value="CRAL-TRIO lipid binding domain"/>
    <property type="match status" value="1"/>
</dbReference>
<feature type="region of interest" description="Disordered" evidence="1">
    <location>
        <begin position="346"/>
        <end position="366"/>
    </location>
</feature>
<dbReference type="InterPro" id="IPR036273">
    <property type="entry name" value="CRAL/TRIO_N_dom_sf"/>
</dbReference>
<keyword evidence="4" id="KW-1185">Reference proteome</keyword>
<dbReference type="PANTHER" id="PTHR46818">
    <property type="entry name" value="DOMAIN-CONTAINING PROTEIN, PUTATIVE-RELATED"/>
    <property type="match status" value="1"/>
</dbReference>
<evidence type="ECO:0000256" key="1">
    <source>
        <dbReference type="SAM" id="MobiDB-lite"/>
    </source>
</evidence>
<feature type="region of interest" description="Disordered" evidence="1">
    <location>
        <begin position="799"/>
        <end position="820"/>
    </location>
</feature>
<evidence type="ECO:0000313" key="4">
    <source>
        <dbReference type="Proteomes" id="UP000220158"/>
    </source>
</evidence>
<dbReference type="Proteomes" id="UP000220158">
    <property type="component" value="Chromosome 11"/>
</dbReference>
<evidence type="ECO:0000259" key="2">
    <source>
        <dbReference type="PROSITE" id="PS50191"/>
    </source>
</evidence>
<gene>
    <name evidence="3" type="ORF">PRELSG_1121900</name>
</gene>
<dbReference type="RefSeq" id="XP_028533876.1">
    <property type="nucleotide sequence ID" value="XM_028677493.1"/>
</dbReference>
<dbReference type="KEGG" id="prel:PRELSG_1121900"/>
<proteinExistence type="predicted"/>
<dbReference type="SUPFAM" id="SSF52087">
    <property type="entry name" value="CRAL/TRIO domain"/>
    <property type="match status" value="1"/>
</dbReference>
<reference evidence="3 4" key="1">
    <citation type="submission" date="2015-04" db="EMBL/GenBank/DDBJ databases">
        <authorList>
            <consortium name="Pathogen Informatics"/>
        </authorList>
    </citation>
    <scope>NUCLEOTIDE SEQUENCE [LARGE SCALE GENOMIC DNA]</scope>
    <source>
        <strain evidence="3 4">SGS1</strain>
    </source>
</reference>
<dbReference type="PROSITE" id="PS50191">
    <property type="entry name" value="CRAL_TRIO"/>
    <property type="match status" value="1"/>
</dbReference>
<feature type="compositionally biased region" description="Polar residues" evidence="1">
    <location>
        <begin position="799"/>
        <end position="808"/>
    </location>
</feature>
<dbReference type="SUPFAM" id="SSF46938">
    <property type="entry name" value="CRAL/TRIO N-terminal domain"/>
    <property type="match status" value="1"/>
</dbReference>
<dbReference type="VEuPathDB" id="PlasmoDB:PRELSG_1121900"/>
<dbReference type="SMART" id="SM00516">
    <property type="entry name" value="SEC14"/>
    <property type="match status" value="1"/>
</dbReference>
<feature type="domain" description="CRAL-TRIO" evidence="2">
    <location>
        <begin position="114"/>
        <end position="275"/>
    </location>
</feature>
<dbReference type="EMBL" id="LN835306">
    <property type="protein sequence ID" value="CRH00874.1"/>
    <property type="molecule type" value="Genomic_DNA"/>
</dbReference>
<dbReference type="Pfam" id="PF00650">
    <property type="entry name" value="CRAL_TRIO"/>
    <property type="match status" value="1"/>
</dbReference>
<name>A0A1J1H7I1_PLARL</name>